<evidence type="ECO:0000256" key="8">
    <source>
        <dbReference type="ARBA" id="ARBA00022989"/>
    </source>
</evidence>
<evidence type="ECO:0000256" key="21">
    <source>
        <dbReference type="ARBA" id="ARBA00080567"/>
    </source>
</evidence>
<proteinExistence type="inferred from homology"/>
<comment type="catalytic activity">
    <reaction evidence="14">
        <text>L-homoarginine(in) + L-arginine(out) = L-homoarginine(out) + L-arginine(in)</text>
        <dbReference type="Rhea" id="RHEA:72799"/>
        <dbReference type="ChEBI" id="CHEBI:32682"/>
        <dbReference type="ChEBI" id="CHEBI:143006"/>
    </reaction>
</comment>
<evidence type="ECO:0000313" key="25">
    <source>
        <dbReference type="Proteomes" id="UP001162162"/>
    </source>
</evidence>
<reference evidence="24" key="1">
    <citation type="journal article" date="2023" name="Insect Mol. Biol.">
        <title>Genome sequencing provides insights into the evolution of gene families encoding plant cell wall-degrading enzymes in longhorned beetles.</title>
        <authorList>
            <person name="Shin N.R."/>
            <person name="Okamura Y."/>
            <person name="Kirsch R."/>
            <person name="Pauchet Y."/>
        </authorList>
    </citation>
    <scope>NUCLEOTIDE SEQUENCE</scope>
    <source>
        <strain evidence="24">AMC_N1</strain>
    </source>
</reference>
<keyword evidence="25" id="KW-1185">Reference proteome</keyword>
<evidence type="ECO:0000256" key="10">
    <source>
        <dbReference type="ARBA" id="ARBA00023136"/>
    </source>
</evidence>
<dbReference type="GO" id="GO:0005289">
    <property type="term" value="F:high-affinity L-arginine transmembrane transporter activity"/>
    <property type="evidence" value="ECO:0007669"/>
    <property type="project" value="TreeGrafter"/>
</dbReference>
<keyword evidence="4 22" id="KW-0812">Transmembrane</keyword>
<evidence type="ECO:0000256" key="22">
    <source>
        <dbReference type="PROSITE-ProRule" id="PRU00282"/>
    </source>
</evidence>
<dbReference type="PROSITE" id="PS50920">
    <property type="entry name" value="SOLCAR"/>
    <property type="match status" value="3"/>
</dbReference>
<evidence type="ECO:0000256" key="1">
    <source>
        <dbReference type="ARBA" id="ARBA00004448"/>
    </source>
</evidence>
<evidence type="ECO:0000256" key="13">
    <source>
        <dbReference type="ARBA" id="ARBA00050768"/>
    </source>
</evidence>
<sequence length="287" mass="30847">MAGVIVGHPLDTVKVHLQTQDANNPKYRGTLDCLRSLLAREGARGVYRGVTSPLLGVAGINAIVFGAYGNAQRRMTDPDSLYSHAVAGGAAGFFQSFICSPMEMAKSRMQVGDSACSGPVECLRKVGDQGVFRGCGLTVGREVPAFGIYFFTYELLTRTEDGRPVSTWTMLLGGGLAGVASWTATYPIDVIKSRIQVDGSSSSQYTSSLDCLRKTIRSGGVFCLFRGLTPTLIRAFPVNAVTFTVVTWTMRILGGDEITETVKETESILEKYADVVCTLKVTENSPT</sequence>
<feature type="repeat" description="Solcar" evidence="22">
    <location>
        <begin position="1"/>
        <end position="74"/>
    </location>
</feature>
<dbReference type="SUPFAM" id="SSF103506">
    <property type="entry name" value="Mitochondrial carrier"/>
    <property type="match status" value="1"/>
</dbReference>
<name>A0AAV8XNQ8_9CUCU</name>
<comment type="subcellular location">
    <subcellularLocation>
        <location evidence="1">Mitochondrion inner membrane</location>
        <topology evidence="1">Multi-pass membrane protein</topology>
    </subcellularLocation>
</comment>
<keyword evidence="6" id="KW-0999">Mitochondrion inner membrane</keyword>
<keyword evidence="5" id="KW-0677">Repeat</keyword>
<keyword evidence="3 23" id="KW-0813">Transport</keyword>
<comment type="catalytic activity">
    <reaction evidence="11">
        <text>L-lysine(out) + L-arginine(in) = L-lysine(in) + L-arginine(out)</text>
        <dbReference type="Rhea" id="RHEA:70827"/>
        <dbReference type="ChEBI" id="CHEBI:32551"/>
        <dbReference type="ChEBI" id="CHEBI:32682"/>
    </reaction>
</comment>
<feature type="repeat" description="Solcar" evidence="22">
    <location>
        <begin position="165"/>
        <end position="252"/>
    </location>
</feature>
<evidence type="ECO:0000256" key="23">
    <source>
        <dbReference type="RuleBase" id="RU000488"/>
    </source>
</evidence>
<evidence type="ECO:0000256" key="5">
    <source>
        <dbReference type="ARBA" id="ARBA00022737"/>
    </source>
</evidence>
<evidence type="ECO:0000256" key="17">
    <source>
        <dbReference type="ARBA" id="ARBA00071763"/>
    </source>
</evidence>
<keyword evidence="7" id="KW-0029">Amino-acid transport</keyword>
<evidence type="ECO:0000256" key="12">
    <source>
        <dbReference type="ARBA" id="ARBA00050592"/>
    </source>
</evidence>
<evidence type="ECO:0000256" key="4">
    <source>
        <dbReference type="ARBA" id="ARBA00022692"/>
    </source>
</evidence>
<accession>A0AAV8XNQ8</accession>
<dbReference type="PRINTS" id="PR00926">
    <property type="entry name" value="MITOCARRIER"/>
</dbReference>
<evidence type="ECO:0000256" key="16">
    <source>
        <dbReference type="ARBA" id="ARBA00052673"/>
    </source>
</evidence>
<dbReference type="GO" id="GO:1990575">
    <property type="term" value="P:mitochondrial L-ornithine transmembrane transport"/>
    <property type="evidence" value="ECO:0007669"/>
    <property type="project" value="TreeGrafter"/>
</dbReference>
<dbReference type="Gene3D" id="1.50.40.10">
    <property type="entry name" value="Mitochondrial carrier domain"/>
    <property type="match status" value="1"/>
</dbReference>
<feature type="repeat" description="Solcar" evidence="22">
    <location>
        <begin position="79"/>
        <end position="159"/>
    </location>
</feature>
<evidence type="ECO:0000256" key="20">
    <source>
        <dbReference type="ARBA" id="ARBA00079387"/>
    </source>
</evidence>
<dbReference type="InterPro" id="IPR023395">
    <property type="entry name" value="MCP_dom_sf"/>
</dbReference>
<dbReference type="InterPro" id="IPR002067">
    <property type="entry name" value="MCP"/>
</dbReference>
<evidence type="ECO:0000256" key="14">
    <source>
        <dbReference type="ARBA" id="ARBA00051045"/>
    </source>
</evidence>
<evidence type="ECO:0000256" key="15">
    <source>
        <dbReference type="ARBA" id="ARBA00051921"/>
    </source>
</evidence>
<evidence type="ECO:0000256" key="9">
    <source>
        <dbReference type="ARBA" id="ARBA00023128"/>
    </source>
</evidence>
<comment type="caution">
    <text evidence="24">The sequence shown here is derived from an EMBL/GenBank/DDBJ whole genome shotgun (WGS) entry which is preliminary data.</text>
</comment>
<dbReference type="InterPro" id="IPR050567">
    <property type="entry name" value="Mitochondrial_Carrier"/>
</dbReference>
<evidence type="ECO:0000256" key="11">
    <source>
        <dbReference type="ARBA" id="ARBA00049090"/>
    </source>
</evidence>
<evidence type="ECO:0000256" key="6">
    <source>
        <dbReference type="ARBA" id="ARBA00022792"/>
    </source>
</evidence>
<comment type="catalytic activity">
    <reaction evidence="16">
        <text>N(omega)-methyl-L-arginine(in) + L-arginine(out) = N(omega)-methyl-L-arginine(out) + L-arginine(in)</text>
        <dbReference type="Rhea" id="RHEA:72803"/>
        <dbReference type="ChEBI" id="CHEBI:32682"/>
        <dbReference type="ChEBI" id="CHEBI:114953"/>
    </reaction>
</comment>
<dbReference type="Proteomes" id="UP001162162">
    <property type="component" value="Unassembled WGS sequence"/>
</dbReference>
<comment type="catalytic activity">
    <reaction evidence="15">
        <text>L-ornithine(in) + L-arginine(out) = L-ornithine(out) + L-arginine(in)</text>
        <dbReference type="Rhea" id="RHEA:34991"/>
        <dbReference type="ChEBI" id="CHEBI:32682"/>
        <dbReference type="ChEBI" id="CHEBI:46911"/>
    </reaction>
</comment>
<dbReference type="AlphaFoldDB" id="A0AAV8XNQ8"/>
<keyword evidence="8" id="KW-1133">Transmembrane helix</keyword>
<dbReference type="PANTHER" id="PTHR45624">
    <property type="entry name" value="MITOCHONDRIAL BASIC AMINO ACIDS TRANSPORTER-RELATED"/>
    <property type="match status" value="1"/>
</dbReference>
<evidence type="ECO:0000256" key="3">
    <source>
        <dbReference type="ARBA" id="ARBA00022448"/>
    </source>
</evidence>
<dbReference type="EMBL" id="JAPWTK010000446">
    <property type="protein sequence ID" value="KAJ8940239.1"/>
    <property type="molecule type" value="Genomic_DNA"/>
</dbReference>
<evidence type="ECO:0000313" key="24">
    <source>
        <dbReference type="EMBL" id="KAJ8940239.1"/>
    </source>
</evidence>
<protein>
    <recommendedName>
        <fullName evidence="17">Mitochondrial basic amino acids transporter</fullName>
    </recommendedName>
    <alternativeName>
        <fullName evidence="21">Carnitine/acylcarnitine translocase-like</fullName>
    </alternativeName>
    <alternativeName>
        <fullName evidence="20">Mitochondrial carnitine/acylcarnitine carrier protein CACL</fullName>
    </alternativeName>
    <alternativeName>
        <fullName evidence="19">Mitochondrial ornithine transporter 3</fullName>
    </alternativeName>
    <alternativeName>
        <fullName evidence="18">Solute carrier family 25 member 29</fullName>
    </alternativeName>
</protein>
<evidence type="ECO:0000256" key="2">
    <source>
        <dbReference type="ARBA" id="ARBA00006375"/>
    </source>
</evidence>
<keyword evidence="9" id="KW-0496">Mitochondrion</keyword>
<gene>
    <name evidence="24" type="ORF">NQ318_016695</name>
</gene>
<evidence type="ECO:0000256" key="19">
    <source>
        <dbReference type="ARBA" id="ARBA00078745"/>
    </source>
</evidence>
<comment type="catalytic activity">
    <reaction evidence="12">
        <text>L-histidine(out) = L-histidine(in)</text>
        <dbReference type="Rhea" id="RHEA:72807"/>
        <dbReference type="ChEBI" id="CHEBI:57595"/>
    </reaction>
</comment>
<comment type="catalytic activity">
    <reaction evidence="13">
        <text>L-histidine(out) + L-arginine(in) = L-histidine(in) + L-arginine(out)</text>
        <dbReference type="Rhea" id="RHEA:71063"/>
        <dbReference type="ChEBI" id="CHEBI:32682"/>
        <dbReference type="ChEBI" id="CHEBI:57595"/>
    </reaction>
</comment>
<comment type="similarity">
    <text evidence="2 23">Belongs to the mitochondrial carrier (TC 2.A.29) family.</text>
</comment>
<evidence type="ECO:0000256" key="7">
    <source>
        <dbReference type="ARBA" id="ARBA00022970"/>
    </source>
</evidence>
<dbReference type="GO" id="GO:0005743">
    <property type="term" value="C:mitochondrial inner membrane"/>
    <property type="evidence" value="ECO:0007669"/>
    <property type="project" value="UniProtKB-SubCell"/>
</dbReference>
<organism evidence="24 25">
    <name type="scientific">Aromia moschata</name>
    <dbReference type="NCBI Taxonomy" id="1265417"/>
    <lineage>
        <taxon>Eukaryota</taxon>
        <taxon>Metazoa</taxon>
        <taxon>Ecdysozoa</taxon>
        <taxon>Arthropoda</taxon>
        <taxon>Hexapoda</taxon>
        <taxon>Insecta</taxon>
        <taxon>Pterygota</taxon>
        <taxon>Neoptera</taxon>
        <taxon>Endopterygota</taxon>
        <taxon>Coleoptera</taxon>
        <taxon>Polyphaga</taxon>
        <taxon>Cucujiformia</taxon>
        <taxon>Chrysomeloidea</taxon>
        <taxon>Cerambycidae</taxon>
        <taxon>Cerambycinae</taxon>
        <taxon>Callichromatini</taxon>
        <taxon>Aromia</taxon>
    </lineage>
</organism>
<dbReference type="PANTHER" id="PTHR45624:SF61">
    <property type="entry name" value="MITOCHONDRIAL BASIC AMINO ACIDS TRANSPORTER"/>
    <property type="match status" value="1"/>
</dbReference>
<evidence type="ECO:0000256" key="18">
    <source>
        <dbReference type="ARBA" id="ARBA00076491"/>
    </source>
</evidence>
<dbReference type="Pfam" id="PF00153">
    <property type="entry name" value="Mito_carr"/>
    <property type="match status" value="3"/>
</dbReference>
<dbReference type="InterPro" id="IPR018108">
    <property type="entry name" value="MCP_transmembrane"/>
</dbReference>
<keyword evidence="10 22" id="KW-0472">Membrane</keyword>
<dbReference type="FunFam" id="1.50.40.10:FF:000037">
    <property type="entry name" value="Solute carrier family 25 member 29"/>
    <property type="match status" value="1"/>
</dbReference>